<dbReference type="Proteomes" id="UP000037510">
    <property type="component" value="Unassembled WGS sequence"/>
</dbReference>
<evidence type="ECO:0000313" key="2">
    <source>
        <dbReference type="EMBL" id="KOB78911.1"/>
    </source>
</evidence>
<reference evidence="2 3" key="1">
    <citation type="journal article" date="2015" name="Genome Biol. Evol.">
        <title>The genome of winter moth (Operophtera brumata) provides a genomic perspective on sexual dimorphism and phenology.</title>
        <authorList>
            <person name="Derks M.F."/>
            <person name="Smit S."/>
            <person name="Salis L."/>
            <person name="Schijlen E."/>
            <person name="Bossers A."/>
            <person name="Mateman C."/>
            <person name="Pijl A.S."/>
            <person name="de Ridder D."/>
            <person name="Groenen M.A."/>
            <person name="Visser M.E."/>
            <person name="Megens H.J."/>
        </authorList>
    </citation>
    <scope>NUCLEOTIDE SEQUENCE [LARGE SCALE GENOMIC DNA]</scope>
    <source>
        <strain evidence="2">WM2013NL</strain>
        <tissue evidence="2">Head and thorax</tissue>
    </source>
</reference>
<evidence type="ECO:0000313" key="3">
    <source>
        <dbReference type="Proteomes" id="UP000037510"/>
    </source>
</evidence>
<protein>
    <submittedName>
        <fullName evidence="2">Calcium channel, voltage-dependent, alpha 2/delta, invertebrate</fullName>
    </submittedName>
</protein>
<sequence length="96" mass="10676">MQVPTQEPFPPHPGSTERAPPPNNNNFAASIRQIPDVFVPFLNLTGSAAAARPLAKYHEYSVEVVRKDGLLLVRELAAEVKNHMDFKINAVMNRVK</sequence>
<proteinExistence type="predicted"/>
<accession>A0A0L7LUM5</accession>
<evidence type="ECO:0000256" key="1">
    <source>
        <dbReference type="SAM" id="MobiDB-lite"/>
    </source>
</evidence>
<dbReference type="EMBL" id="JTDY01000093">
    <property type="protein sequence ID" value="KOB78911.1"/>
    <property type="molecule type" value="Genomic_DNA"/>
</dbReference>
<feature type="compositionally biased region" description="Pro residues" evidence="1">
    <location>
        <begin position="7"/>
        <end position="23"/>
    </location>
</feature>
<keyword evidence="3" id="KW-1185">Reference proteome</keyword>
<feature type="region of interest" description="Disordered" evidence="1">
    <location>
        <begin position="1"/>
        <end position="27"/>
    </location>
</feature>
<name>A0A0L7LUM5_OPEBR</name>
<gene>
    <name evidence="2" type="ORF">OBRU01_00574</name>
</gene>
<comment type="caution">
    <text evidence="2">The sequence shown here is derived from an EMBL/GenBank/DDBJ whole genome shotgun (WGS) entry which is preliminary data.</text>
</comment>
<organism evidence="2 3">
    <name type="scientific">Operophtera brumata</name>
    <name type="common">Winter moth</name>
    <name type="synonym">Phalaena brumata</name>
    <dbReference type="NCBI Taxonomy" id="104452"/>
    <lineage>
        <taxon>Eukaryota</taxon>
        <taxon>Metazoa</taxon>
        <taxon>Ecdysozoa</taxon>
        <taxon>Arthropoda</taxon>
        <taxon>Hexapoda</taxon>
        <taxon>Insecta</taxon>
        <taxon>Pterygota</taxon>
        <taxon>Neoptera</taxon>
        <taxon>Endopterygota</taxon>
        <taxon>Lepidoptera</taxon>
        <taxon>Glossata</taxon>
        <taxon>Ditrysia</taxon>
        <taxon>Geometroidea</taxon>
        <taxon>Geometridae</taxon>
        <taxon>Larentiinae</taxon>
        <taxon>Operophtera</taxon>
    </lineage>
</organism>
<dbReference type="AlphaFoldDB" id="A0A0L7LUM5"/>
<dbReference type="STRING" id="104452.A0A0L7LUM5"/>